<dbReference type="HOGENOM" id="CLU_087829_2_2_6"/>
<organism evidence="11 12">
    <name type="scientific">Luminiphilus syltensis NOR5-1B</name>
    <dbReference type="NCBI Taxonomy" id="565045"/>
    <lineage>
        <taxon>Bacteria</taxon>
        <taxon>Pseudomonadati</taxon>
        <taxon>Pseudomonadota</taxon>
        <taxon>Gammaproteobacteria</taxon>
        <taxon>Cellvibrionales</taxon>
        <taxon>Halieaceae</taxon>
        <taxon>Luminiphilus</taxon>
    </lineage>
</organism>
<dbReference type="GO" id="GO:0005524">
    <property type="term" value="F:ATP binding"/>
    <property type="evidence" value="ECO:0007669"/>
    <property type="project" value="UniProtKB-KW"/>
</dbReference>
<keyword evidence="6" id="KW-0479">Metal-binding</keyword>
<dbReference type="Gene3D" id="3.40.50.300">
    <property type="entry name" value="P-loop containing nucleotide triphosphate hydrolases"/>
    <property type="match status" value="1"/>
</dbReference>
<proteinExistence type="inferred from homology"/>
<evidence type="ECO:0000313" key="12">
    <source>
        <dbReference type="Proteomes" id="UP000004699"/>
    </source>
</evidence>
<name>B8KW60_9GAMM</name>
<protein>
    <recommendedName>
        <fullName evidence="3">tRNA threonylcarbamoyladenosine biosynthesis protein TsaE</fullName>
    </recommendedName>
    <alternativeName>
        <fullName evidence="10">t(6)A37 threonylcarbamoyladenosine biosynthesis protein TsaE</fullName>
    </alternativeName>
</protein>
<evidence type="ECO:0000256" key="9">
    <source>
        <dbReference type="ARBA" id="ARBA00022842"/>
    </source>
</evidence>
<keyword evidence="4" id="KW-0963">Cytoplasm</keyword>
<keyword evidence="12" id="KW-1185">Reference proteome</keyword>
<dbReference type="STRING" id="565045.NOR51B_1675"/>
<dbReference type="NCBIfam" id="TIGR00150">
    <property type="entry name" value="T6A_YjeE"/>
    <property type="match status" value="1"/>
</dbReference>
<dbReference type="Pfam" id="PF02367">
    <property type="entry name" value="TsaE"/>
    <property type="match status" value="1"/>
</dbReference>
<evidence type="ECO:0000256" key="6">
    <source>
        <dbReference type="ARBA" id="ARBA00022723"/>
    </source>
</evidence>
<dbReference type="EMBL" id="DS999411">
    <property type="protein sequence ID" value="EED35728.1"/>
    <property type="molecule type" value="Genomic_DNA"/>
</dbReference>
<dbReference type="RefSeq" id="WP_009020474.1">
    <property type="nucleotide sequence ID" value="NZ_DS999411.1"/>
</dbReference>
<dbReference type="InterPro" id="IPR003442">
    <property type="entry name" value="T6A_TsaE"/>
</dbReference>
<comment type="subcellular location">
    <subcellularLocation>
        <location evidence="1">Cytoplasm</location>
    </subcellularLocation>
</comment>
<evidence type="ECO:0000313" key="11">
    <source>
        <dbReference type="EMBL" id="EED35728.1"/>
    </source>
</evidence>
<dbReference type="eggNOG" id="COG0802">
    <property type="taxonomic scope" value="Bacteria"/>
</dbReference>
<dbReference type="PANTHER" id="PTHR33540:SF2">
    <property type="entry name" value="TRNA THREONYLCARBAMOYLADENOSINE BIOSYNTHESIS PROTEIN TSAE"/>
    <property type="match status" value="1"/>
</dbReference>
<dbReference type="SUPFAM" id="SSF52540">
    <property type="entry name" value="P-loop containing nucleoside triphosphate hydrolases"/>
    <property type="match status" value="1"/>
</dbReference>
<keyword evidence="8" id="KW-0067">ATP-binding</keyword>
<keyword evidence="11" id="KW-0378">Hydrolase</keyword>
<evidence type="ECO:0000256" key="5">
    <source>
        <dbReference type="ARBA" id="ARBA00022694"/>
    </source>
</evidence>
<dbReference type="OrthoDB" id="9800307at2"/>
<accession>B8KW60</accession>
<dbReference type="InterPro" id="IPR027417">
    <property type="entry name" value="P-loop_NTPase"/>
</dbReference>
<dbReference type="Proteomes" id="UP000004699">
    <property type="component" value="Unassembled WGS sequence"/>
</dbReference>
<comment type="similarity">
    <text evidence="2">Belongs to the TsaE family.</text>
</comment>
<dbReference type="GO" id="GO:0002949">
    <property type="term" value="P:tRNA threonylcarbamoyladenosine modification"/>
    <property type="evidence" value="ECO:0007669"/>
    <property type="project" value="InterPro"/>
</dbReference>
<dbReference type="PANTHER" id="PTHR33540">
    <property type="entry name" value="TRNA THREONYLCARBAMOYLADENOSINE BIOSYNTHESIS PROTEIN TSAE"/>
    <property type="match status" value="1"/>
</dbReference>
<keyword evidence="5" id="KW-0819">tRNA processing</keyword>
<dbReference type="GO" id="GO:0016787">
    <property type="term" value="F:hydrolase activity"/>
    <property type="evidence" value="ECO:0007669"/>
    <property type="project" value="UniProtKB-KW"/>
</dbReference>
<evidence type="ECO:0000256" key="1">
    <source>
        <dbReference type="ARBA" id="ARBA00004496"/>
    </source>
</evidence>
<evidence type="ECO:0000256" key="2">
    <source>
        <dbReference type="ARBA" id="ARBA00007599"/>
    </source>
</evidence>
<reference evidence="12" key="1">
    <citation type="journal article" date="2013" name="BMC Microbiol.">
        <title>Taxonomy and evolution of bacteriochlorophyll a-containing members of the OM60/NOR5 clade of marine gammaproteobacteria: description of Luminiphilus syltensis gen. nov., sp. nov., reclassification of Haliea rubra as Pseudohaliea rubra gen. nov., comb. nov., and emendation of Chromatocurvus halotolerans.</title>
        <authorList>
            <person name="Spring S."/>
            <person name="Riedel T."/>
            <person name="Sproer C."/>
            <person name="Yan S."/>
            <person name="Harder J."/>
            <person name="Fuchs B.M."/>
        </authorList>
    </citation>
    <scope>NUCLEOTIDE SEQUENCE [LARGE SCALE GENOMIC DNA]</scope>
    <source>
        <strain evidence="12">NOR51-B</strain>
    </source>
</reference>
<sequence length="158" mass="17125">MNRKTPSRISVPLADEAATIALGNALAASLKPPAVMYLEGDLGAGKTTLARGLLRGLGHVGSVKSPTYTLVEPYELEQFPVYHCDLYRLGDPEELEYLGMRDYSSREGVLVIEWPERGAHRLPAADIRVCLRPSGEGRVADIEIYDASVSLMLGQAAV</sequence>
<evidence type="ECO:0000256" key="4">
    <source>
        <dbReference type="ARBA" id="ARBA00022490"/>
    </source>
</evidence>
<evidence type="ECO:0000256" key="3">
    <source>
        <dbReference type="ARBA" id="ARBA00019010"/>
    </source>
</evidence>
<dbReference type="AlphaFoldDB" id="B8KW60"/>
<evidence type="ECO:0000256" key="10">
    <source>
        <dbReference type="ARBA" id="ARBA00032441"/>
    </source>
</evidence>
<keyword evidence="9" id="KW-0460">Magnesium</keyword>
<dbReference type="GO" id="GO:0046872">
    <property type="term" value="F:metal ion binding"/>
    <property type="evidence" value="ECO:0007669"/>
    <property type="project" value="UniProtKB-KW"/>
</dbReference>
<evidence type="ECO:0000256" key="8">
    <source>
        <dbReference type="ARBA" id="ARBA00022840"/>
    </source>
</evidence>
<evidence type="ECO:0000256" key="7">
    <source>
        <dbReference type="ARBA" id="ARBA00022741"/>
    </source>
</evidence>
<dbReference type="GO" id="GO:0005737">
    <property type="term" value="C:cytoplasm"/>
    <property type="evidence" value="ECO:0007669"/>
    <property type="project" value="UniProtKB-SubCell"/>
</dbReference>
<gene>
    <name evidence="11" type="ORF">NOR51B_1675</name>
</gene>
<keyword evidence="7" id="KW-0547">Nucleotide-binding</keyword>